<gene>
    <name evidence="1" type="ORF">KP509_01G102800</name>
</gene>
<accession>A0A8T2VFT2</accession>
<evidence type="ECO:0000313" key="2">
    <source>
        <dbReference type="Proteomes" id="UP000825935"/>
    </source>
</evidence>
<dbReference type="EMBL" id="CM035406">
    <property type="protein sequence ID" value="KAH7447351.1"/>
    <property type="molecule type" value="Genomic_DNA"/>
</dbReference>
<sequence length="50" mass="5814">MPKHLEEGTSMDPHVEAISPHIGETMQCRFRCFLKTHQNPSIQNPHAYMH</sequence>
<protein>
    <submittedName>
        <fullName evidence="1">Uncharacterized protein</fullName>
    </submittedName>
</protein>
<comment type="caution">
    <text evidence="1">The sequence shown here is derived from an EMBL/GenBank/DDBJ whole genome shotgun (WGS) entry which is preliminary data.</text>
</comment>
<keyword evidence="2" id="KW-1185">Reference proteome</keyword>
<dbReference type="Proteomes" id="UP000825935">
    <property type="component" value="Chromosome 1"/>
</dbReference>
<proteinExistence type="predicted"/>
<reference evidence="1" key="1">
    <citation type="submission" date="2021-08" db="EMBL/GenBank/DDBJ databases">
        <title>WGS assembly of Ceratopteris richardii.</title>
        <authorList>
            <person name="Marchant D.B."/>
            <person name="Chen G."/>
            <person name="Jenkins J."/>
            <person name="Shu S."/>
            <person name="Leebens-Mack J."/>
            <person name="Grimwood J."/>
            <person name="Schmutz J."/>
            <person name="Soltis P."/>
            <person name="Soltis D."/>
            <person name="Chen Z.-H."/>
        </authorList>
    </citation>
    <scope>NUCLEOTIDE SEQUENCE</scope>
    <source>
        <strain evidence="1">Whitten #5841</strain>
        <tissue evidence="1">Leaf</tissue>
    </source>
</reference>
<dbReference type="AlphaFoldDB" id="A0A8T2VFT2"/>
<name>A0A8T2VFT2_CERRI</name>
<organism evidence="1 2">
    <name type="scientific">Ceratopteris richardii</name>
    <name type="common">Triangle waterfern</name>
    <dbReference type="NCBI Taxonomy" id="49495"/>
    <lineage>
        <taxon>Eukaryota</taxon>
        <taxon>Viridiplantae</taxon>
        <taxon>Streptophyta</taxon>
        <taxon>Embryophyta</taxon>
        <taxon>Tracheophyta</taxon>
        <taxon>Polypodiopsida</taxon>
        <taxon>Polypodiidae</taxon>
        <taxon>Polypodiales</taxon>
        <taxon>Pteridineae</taxon>
        <taxon>Pteridaceae</taxon>
        <taxon>Parkerioideae</taxon>
        <taxon>Ceratopteris</taxon>
    </lineage>
</organism>
<evidence type="ECO:0000313" key="1">
    <source>
        <dbReference type="EMBL" id="KAH7447351.1"/>
    </source>
</evidence>